<sequence>MPKAVASPASKQASHKPSQAVVIVHGMGEQRPMDTLRGFVQAVWSGDPTRAPPYAQIPDPAAPGTTINQSWITPDSRTKSHELRRITTPYDVDGRRTDFYELYWADITQGTTRGRLAAWVTNLLWRKPADIPPDARKLYVATLLIVIVILGAALVLATSVWQHAVSLTTGLVITALASFVIWAVDQFALPYFGDVAAYVRAEAATVEKRALIRDRGLTLLKTLMTDDRYDRIVLVSHSLGSIIAYDLLQILWSEFRPRKLEAIRDKAKLEAVEASDKATLGSDGSTWPASLRDLAGFRRGQWALYRQLRTKDADHPLPWKISDFVTLGSPLSHSEFLVTYNLAEFRRGLAERLFSACPPIADGGQAGGTVLYQEGHSPAGKAQRAMHHGAVFAATRWTNVFDRGNGWATGDPISGPMTENFGPGVENIQVELRSSLGRVFTHTLYWSTTATGDEVAPSAETARRSHLQVLRDAVDLGRKLEPKA</sequence>
<keyword evidence="3" id="KW-1185">Reference proteome</keyword>
<dbReference type="InterPro" id="IPR029058">
    <property type="entry name" value="AB_hydrolase_fold"/>
</dbReference>
<protein>
    <recommendedName>
        <fullName evidence="4">Alpha/beta hydrolase</fullName>
    </recommendedName>
</protein>
<keyword evidence="1" id="KW-1133">Transmembrane helix</keyword>
<evidence type="ECO:0000313" key="3">
    <source>
        <dbReference type="Proteomes" id="UP000558284"/>
    </source>
</evidence>
<dbReference type="EMBL" id="JACDTY010000002">
    <property type="protein sequence ID" value="MBA1139989.1"/>
    <property type="molecule type" value="Genomic_DNA"/>
</dbReference>
<evidence type="ECO:0008006" key="4">
    <source>
        <dbReference type="Google" id="ProtNLM"/>
    </source>
</evidence>
<name>A0A838B273_9HYPH</name>
<dbReference type="AlphaFoldDB" id="A0A838B273"/>
<keyword evidence="1" id="KW-0472">Membrane</keyword>
<comment type="caution">
    <text evidence="2">The sequence shown here is derived from an EMBL/GenBank/DDBJ whole genome shotgun (WGS) entry which is preliminary data.</text>
</comment>
<proteinExistence type="predicted"/>
<dbReference type="Proteomes" id="UP000558284">
    <property type="component" value="Unassembled WGS sequence"/>
</dbReference>
<dbReference type="RefSeq" id="WP_181056649.1">
    <property type="nucleotide sequence ID" value="NZ_JACDTY010000002.1"/>
</dbReference>
<dbReference type="SUPFAM" id="SSF53474">
    <property type="entry name" value="alpha/beta-Hydrolases"/>
    <property type="match status" value="1"/>
</dbReference>
<evidence type="ECO:0000313" key="2">
    <source>
        <dbReference type="EMBL" id="MBA1139989.1"/>
    </source>
</evidence>
<keyword evidence="1" id="KW-0812">Transmembrane</keyword>
<gene>
    <name evidence="2" type="ORF">H0241_06930</name>
</gene>
<reference evidence="2 3" key="1">
    <citation type="submission" date="2020-07" db="EMBL/GenBank/DDBJ databases">
        <title>Definition of the novel symbiovar canariense within Mesorhizobium novociceri, a new species of genus Mesorhizobium nodulating Cicer canariense in the Caldera de Taburiente National Park (La Palma, Canary Islands).</title>
        <authorList>
            <person name="Leon-Barrios M."/>
            <person name="Perez-Yepez J."/>
            <person name="Flores-Felix J.D."/>
            <person name="Ramirez-Baena M.H."/>
            <person name="Pulido-Suarez L."/>
            <person name="Igual J.M."/>
            <person name="Velazquez E."/>
            <person name="Peix A."/>
        </authorList>
    </citation>
    <scope>NUCLEOTIDE SEQUENCE [LARGE SCALE GENOMIC DNA]</scope>
    <source>
        <strain evidence="2 3">CCANP35</strain>
    </source>
</reference>
<evidence type="ECO:0000256" key="1">
    <source>
        <dbReference type="SAM" id="Phobius"/>
    </source>
</evidence>
<accession>A0A838B273</accession>
<feature type="transmembrane region" description="Helical" evidence="1">
    <location>
        <begin position="164"/>
        <end position="184"/>
    </location>
</feature>
<organism evidence="2 3">
    <name type="scientific">Mesorhizobium neociceri</name>
    <dbReference type="NCBI Taxonomy" id="1307853"/>
    <lineage>
        <taxon>Bacteria</taxon>
        <taxon>Pseudomonadati</taxon>
        <taxon>Pseudomonadota</taxon>
        <taxon>Alphaproteobacteria</taxon>
        <taxon>Hyphomicrobiales</taxon>
        <taxon>Phyllobacteriaceae</taxon>
        <taxon>Mesorhizobium</taxon>
    </lineage>
</organism>
<feature type="transmembrane region" description="Helical" evidence="1">
    <location>
        <begin position="138"/>
        <end position="157"/>
    </location>
</feature>